<evidence type="ECO:0000313" key="1">
    <source>
        <dbReference type="EMBL" id="CAI8045788.1"/>
    </source>
</evidence>
<organism evidence="1 2">
    <name type="scientific">Geodia barretti</name>
    <name type="common">Barrett's horny sponge</name>
    <dbReference type="NCBI Taxonomy" id="519541"/>
    <lineage>
        <taxon>Eukaryota</taxon>
        <taxon>Metazoa</taxon>
        <taxon>Porifera</taxon>
        <taxon>Demospongiae</taxon>
        <taxon>Heteroscleromorpha</taxon>
        <taxon>Tetractinellida</taxon>
        <taxon>Astrophorina</taxon>
        <taxon>Geodiidae</taxon>
        <taxon>Geodia</taxon>
    </lineage>
</organism>
<dbReference type="EMBL" id="CASHTH010003506">
    <property type="protein sequence ID" value="CAI8045788.1"/>
    <property type="molecule type" value="Genomic_DNA"/>
</dbReference>
<evidence type="ECO:0000313" key="2">
    <source>
        <dbReference type="Proteomes" id="UP001174909"/>
    </source>
</evidence>
<sequence>MECDLYCTAMPAHVHKTQSLKFKVIASCLVEGFGEIWRIVERATCTGGVTVFTIPESVSGVESVPACVVVIPRIHIP</sequence>
<comment type="caution">
    <text evidence="1">The sequence shown here is derived from an EMBL/GenBank/DDBJ whole genome shotgun (WGS) entry which is preliminary data.</text>
</comment>
<name>A0AA35X559_GEOBA</name>
<reference evidence="1" key="1">
    <citation type="submission" date="2023-03" db="EMBL/GenBank/DDBJ databases">
        <authorList>
            <person name="Steffen K."/>
            <person name="Cardenas P."/>
        </authorList>
    </citation>
    <scope>NUCLEOTIDE SEQUENCE</scope>
</reference>
<accession>A0AA35X559</accession>
<keyword evidence="2" id="KW-1185">Reference proteome</keyword>
<protein>
    <submittedName>
        <fullName evidence="1">Uncharacterized protein</fullName>
    </submittedName>
</protein>
<dbReference type="AlphaFoldDB" id="A0AA35X559"/>
<proteinExistence type="predicted"/>
<dbReference type="Proteomes" id="UP001174909">
    <property type="component" value="Unassembled WGS sequence"/>
</dbReference>
<gene>
    <name evidence="1" type="ORF">GBAR_LOCUS25323</name>
</gene>